<accession>A0AA39IZA5</accession>
<reference evidence="1" key="1">
    <citation type="submission" date="2023-06" db="EMBL/GenBank/DDBJ databases">
        <authorList>
            <consortium name="Lawrence Berkeley National Laboratory"/>
            <person name="Ahrendt S."/>
            <person name="Sahu N."/>
            <person name="Indic B."/>
            <person name="Wong-Bajracharya J."/>
            <person name="Merenyi Z."/>
            <person name="Ke H.-M."/>
            <person name="Monk M."/>
            <person name="Kocsube S."/>
            <person name="Drula E."/>
            <person name="Lipzen A."/>
            <person name="Balint B."/>
            <person name="Henrissat B."/>
            <person name="Andreopoulos B."/>
            <person name="Martin F.M."/>
            <person name="Harder C.B."/>
            <person name="Rigling D."/>
            <person name="Ford K.L."/>
            <person name="Foster G.D."/>
            <person name="Pangilinan J."/>
            <person name="Papanicolaou A."/>
            <person name="Barry K."/>
            <person name="LaButti K."/>
            <person name="Viragh M."/>
            <person name="Koriabine M."/>
            <person name="Yan M."/>
            <person name="Riley R."/>
            <person name="Champramary S."/>
            <person name="Plett K.L."/>
            <person name="Tsai I.J."/>
            <person name="Slot J."/>
            <person name="Sipos G."/>
            <person name="Plett J."/>
            <person name="Nagy L.G."/>
            <person name="Grigoriev I.V."/>
        </authorList>
    </citation>
    <scope>NUCLEOTIDE SEQUENCE</scope>
    <source>
        <strain evidence="1">FPL87.14</strain>
    </source>
</reference>
<comment type="caution">
    <text evidence="1">The sequence shown here is derived from an EMBL/GenBank/DDBJ whole genome shotgun (WGS) entry which is preliminary data.</text>
</comment>
<sequence length="92" mass="10383">DGQHSTRGRCGCIACRHTREQLGCQSPRKCFQKAKTLLEALPSKWDPCTCPPPEIPDDNETDDESDENISMFRPHMITRGTVADMFRIFAEG</sequence>
<proteinExistence type="predicted"/>
<name>A0AA39IZA5_9AGAR</name>
<feature type="non-terminal residue" evidence="1">
    <location>
        <position position="1"/>
    </location>
</feature>
<evidence type="ECO:0000313" key="1">
    <source>
        <dbReference type="EMBL" id="KAK0432569.1"/>
    </source>
</evidence>
<protein>
    <submittedName>
        <fullName evidence="1">Uncharacterized protein</fullName>
    </submittedName>
</protein>
<dbReference type="AlphaFoldDB" id="A0AA39IZA5"/>
<feature type="non-terminal residue" evidence="1">
    <location>
        <position position="92"/>
    </location>
</feature>
<dbReference type="EMBL" id="JAUEPT010000092">
    <property type="protein sequence ID" value="KAK0432569.1"/>
    <property type="molecule type" value="Genomic_DNA"/>
</dbReference>
<organism evidence="1 2">
    <name type="scientific">Armillaria borealis</name>
    <dbReference type="NCBI Taxonomy" id="47425"/>
    <lineage>
        <taxon>Eukaryota</taxon>
        <taxon>Fungi</taxon>
        <taxon>Dikarya</taxon>
        <taxon>Basidiomycota</taxon>
        <taxon>Agaricomycotina</taxon>
        <taxon>Agaricomycetes</taxon>
        <taxon>Agaricomycetidae</taxon>
        <taxon>Agaricales</taxon>
        <taxon>Marasmiineae</taxon>
        <taxon>Physalacriaceae</taxon>
        <taxon>Armillaria</taxon>
    </lineage>
</organism>
<dbReference type="Proteomes" id="UP001175226">
    <property type="component" value="Unassembled WGS sequence"/>
</dbReference>
<keyword evidence="2" id="KW-1185">Reference proteome</keyword>
<evidence type="ECO:0000313" key="2">
    <source>
        <dbReference type="Proteomes" id="UP001175226"/>
    </source>
</evidence>
<gene>
    <name evidence="1" type="ORF">EV421DRAFT_1685318</name>
</gene>